<protein>
    <recommendedName>
        <fullName evidence="4">Lipoprotein</fullName>
    </recommendedName>
</protein>
<dbReference type="PROSITE" id="PS51257">
    <property type="entry name" value="PROKAR_LIPOPROTEIN"/>
    <property type="match status" value="1"/>
</dbReference>
<comment type="caution">
    <text evidence="2">The sequence shown here is derived from an EMBL/GenBank/DDBJ whole genome shotgun (WGS) entry which is preliminary data.</text>
</comment>
<gene>
    <name evidence="2" type="ORF">HG542_20685</name>
</gene>
<evidence type="ECO:0000313" key="3">
    <source>
        <dbReference type="Proteomes" id="UP000587462"/>
    </source>
</evidence>
<evidence type="ECO:0000313" key="2">
    <source>
        <dbReference type="EMBL" id="NVK80058.1"/>
    </source>
</evidence>
<keyword evidence="1" id="KW-0732">Signal</keyword>
<dbReference type="EMBL" id="JABBXF010000046">
    <property type="protein sequence ID" value="NVK80058.1"/>
    <property type="molecule type" value="Genomic_DNA"/>
</dbReference>
<accession>A0A7Y7E8I9</accession>
<name>A0A7Y7E8I9_STRMO</name>
<evidence type="ECO:0008006" key="4">
    <source>
        <dbReference type="Google" id="ProtNLM"/>
    </source>
</evidence>
<feature type="signal peptide" evidence="1">
    <location>
        <begin position="1"/>
        <end position="18"/>
    </location>
</feature>
<dbReference type="AlphaFoldDB" id="A0A7Y7E8I9"/>
<proteinExistence type="predicted"/>
<dbReference type="RefSeq" id="WP_171083582.1">
    <property type="nucleotide sequence ID" value="NZ_BNBU01000011.1"/>
</dbReference>
<keyword evidence="3" id="KW-1185">Reference proteome</keyword>
<sequence length="141" mass="15047">MKKTIPAFILCATLALTATGCDSLEGGRATPAELAGSWTGPGAAQLTLREDGSLSAVNFPTDFSVTDDRPLEPRFTGNGQWSLEKKPVSGFDQQIDITLGEVFGSKQGTYMRIDGKGGRDGIYLPISEDSAAKFRFKRSAP</sequence>
<evidence type="ECO:0000256" key="1">
    <source>
        <dbReference type="SAM" id="SignalP"/>
    </source>
</evidence>
<dbReference type="Proteomes" id="UP000587462">
    <property type="component" value="Unassembled WGS sequence"/>
</dbReference>
<feature type="chain" id="PRO_5038450278" description="Lipoprotein" evidence="1">
    <location>
        <begin position="19"/>
        <end position="141"/>
    </location>
</feature>
<reference evidence="2 3" key="1">
    <citation type="submission" date="2020-04" db="EMBL/GenBank/DDBJ databases">
        <title>Draft Genome Sequence of Streptomyces morookaense DSM 40503, an 8-azaguanine-producing strain.</title>
        <authorList>
            <person name="Qi J."/>
            <person name="Gao J.-M."/>
        </authorList>
    </citation>
    <scope>NUCLEOTIDE SEQUENCE [LARGE SCALE GENOMIC DNA]</scope>
    <source>
        <strain evidence="2 3">DSM 40503</strain>
    </source>
</reference>
<organism evidence="2 3">
    <name type="scientific">Streptomyces morookaense</name>
    <name type="common">Streptoverticillium morookaense</name>
    <dbReference type="NCBI Taxonomy" id="1970"/>
    <lineage>
        <taxon>Bacteria</taxon>
        <taxon>Bacillati</taxon>
        <taxon>Actinomycetota</taxon>
        <taxon>Actinomycetes</taxon>
        <taxon>Kitasatosporales</taxon>
        <taxon>Streptomycetaceae</taxon>
        <taxon>Streptomyces</taxon>
    </lineage>
</organism>